<evidence type="ECO:0000313" key="3">
    <source>
        <dbReference type="Proteomes" id="UP001178508"/>
    </source>
</evidence>
<keyword evidence="3" id="KW-1185">Reference proteome</keyword>
<evidence type="ECO:0000256" key="1">
    <source>
        <dbReference type="SAM" id="MobiDB-lite"/>
    </source>
</evidence>
<sequence>MIKQLIFVVGLSEKNHRGGQERSREEPRGAEFTDYTTPCVPGSEILRQQTGISVSERFSVAAGEAVSVFSEGSDSEITLRALWLPACTAASIIYGVAMETGLGRAGV</sequence>
<evidence type="ECO:0000313" key="2">
    <source>
        <dbReference type="EMBL" id="CAJ1064849.1"/>
    </source>
</evidence>
<proteinExistence type="predicted"/>
<feature type="compositionally biased region" description="Basic and acidic residues" evidence="1">
    <location>
        <begin position="14"/>
        <end position="31"/>
    </location>
</feature>
<dbReference type="Proteomes" id="UP001178508">
    <property type="component" value="Chromosome 10"/>
</dbReference>
<accession>A0AAV1FVD7</accession>
<name>A0AAV1FVD7_XYRNO</name>
<protein>
    <submittedName>
        <fullName evidence="2">Uncharacterized protein</fullName>
    </submittedName>
</protein>
<dbReference type="AlphaFoldDB" id="A0AAV1FVD7"/>
<reference evidence="2" key="1">
    <citation type="submission" date="2023-08" db="EMBL/GenBank/DDBJ databases">
        <authorList>
            <person name="Alioto T."/>
            <person name="Alioto T."/>
            <person name="Gomez Garrido J."/>
        </authorList>
    </citation>
    <scope>NUCLEOTIDE SEQUENCE</scope>
</reference>
<feature type="region of interest" description="Disordered" evidence="1">
    <location>
        <begin position="14"/>
        <end position="34"/>
    </location>
</feature>
<dbReference type="EMBL" id="OY660873">
    <property type="protein sequence ID" value="CAJ1064849.1"/>
    <property type="molecule type" value="Genomic_DNA"/>
</dbReference>
<organism evidence="2 3">
    <name type="scientific">Xyrichtys novacula</name>
    <name type="common">Pearly razorfish</name>
    <name type="synonym">Hemipteronotus novacula</name>
    <dbReference type="NCBI Taxonomy" id="13765"/>
    <lineage>
        <taxon>Eukaryota</taxon>
        <taxon>Metazoa</taxon>
        <taxon>Chordata</taxon>
        <taxon>Craniata</taxon>
        <taxon>Vertebrata</taxon>
        <taxon>Euteleostomi</taxon>
        <taxon>Actinopterygii</taxon>
        <taxon>Neopterygii</taxon>
        <taxon>Teleostei</taxon>
        <taxon>Neoteleostei</taxon>
        <taxon>Acanthomorphata</taxon>
        <taxon>Eupercaria</taxon>
        <taxon>Labriformes</taxon>
        <taxon>Labridae</taxon>
        <taxon>Xyrichtys</taxon>
    </lineage>
</organism>
<gene>
    <name evidence="2" type="ORF">XNOV1_A034201</name>
</gene>